<dbReference type="PANTHER" id="PTHR19965">
    <property type="entry name" value="RNA AND EXPORT FACTOR BINDING PROTEIN"/>
    <property type="match status" value="1"/>
</dbReference>
<name>A0AAV4W7A4_9ARAC</name>
<evidence type="ECO:0000313" key="5">
    <source>
        <dbReference type="EMBL" id="GIY77945.1"/>
    </source>
</evidence>
<feature type="compositionally biased region" description="Basic residues" evidence="3">
    <location>
        <begin position="199"/>
        <end position="212"/>
    </location>
</feature>
<keyword evidence="6" id="KW-1185">Reference proteome</keyword>
<reference evidence="5 6" key="1">
    <citation type="submission" date="2021-06" db="EMBL/GenBank/DDBJ databases">
        <title>Caerostris darwini draft genome.</title>
        <authorList>
            <person name="Kono N."/>
            <person name="Arakawa K."/>
        </authorList>
    </citation>
    <scope>NUCLEOTIDE SEQUENCE [LARGE SCALE GENOMIC DNA]</scope>
</reference>
<dbReference type="InterPro" id="IPR000504">
    <property type="entry name" value="RRM_dom"/>
</dbReference>
<feature type="region of interest" description="Disordered" evidence="3">
    <location>
        <begin position="188"/>
        <end position="212"/>
    </location>
</feature>
<comment type="caution">
    <text evidence="5">The sequence shown here is derived from an EMBL/GenBank/DDBJ whole genome shotgun (WGS) entry which is preliminary data.</text>
</comment>
<organism evidence="5 6">
    <name type="scientific">Caerostris darwini</name>
    <dbReference type="NCBI Taxonomy" id="1538125"/>
    <lineage>
        <taxon>Eukaryota</taxon>
        <taxon>Metazoa</taxon>
        <taxon>Ecdysozoa</taxon>
        <taxon>Arthropoda</taxon>
        <taxon>Chelicerata</taxon>
        <taxon>Arachnida</taxon>
        <taxon>Araneae</taxon>
        <taxon>Araneomorphae</taxon>
        <taxon>Entelegynae</taxon>
        <taxon>Araneoidea</taxon>
        <taxon>Araneidae</taxon>
        <taxon>Caerostris</taxon>
    </lineage>
</organism>
<protein>
    <recommendedName>
        <fullName evidence="4">RRM domain-containing protein</fullName>
    </recommendedName>
</protein>
<proteinExistence type="predicted"/>
<sequence>MSENMDIDMSLDDIIKKHRGKFNNFRNRGGRLVRGRRGGRNPGGFRISRGGGNQRQGVERTNFGFTSPRGTFKARNRLAFQTTNRIRRGLNTNVSSGPSKLVISNLDYGVSDSDIKELFGDFGKIRKAVVHYDQSGCSLGTADIVFENRTDAIRALKKYNGVPLDGRPMKIQITTSFQANQDFSDNFTRRGTSANRFSGRGRGRGRGRFKRN</sequence>
<dbReference type="GO" id="GO:0003729">
    <property type="term" value="F:mRNA binding"/>
    <property type="evidence" value="ECO:0007669"/>
    <property type="project" value="TreeGrafter"/>
</dbReference>
<dbReference type="AlphaFoldDB" id="A0AAV4W7A4"/>
<dbReference type="InterPro" id="IPR012677">
    <property type="entry name" value="Nucleotide-bd_a/b_plait_sf"/>
</dbReference>
<evidence type="ECO:0000256" key="3">
    <source>
        <dbReference type="SAM" id="MobiDB-lite"/>
    </source>
</evidence>
<evidence type="ECO:0000313" key="6">
    <source>
        <dbReference type="Proteomes" id="UP001054837"/>
    </source>
</evidence>
<dbReference type="PROSITE" id="PS50102">
    <property type="entry name" value="RRM"/>
    <property type="match status" value="1"/>
</dbReference>
<dbReference type="EMBL" id="BPLQ01014198">
    <property type="protein sequence ID" value="GIY77945.1"/>
    <property type="molecule type" value="Genomic_DNA"/>
</dbReference>
<dbReference type="Pfam" id="PF00076">
    <property type="entry name" value="RRM_1"/>
    <property type="match status" value="1"/>
</dbReference>
<evidence type="ECO:0000256" key="1">
    <source>
        <dbReference type="ARBA" id="ARBA00022884"/>
    </source>
</evidence>
<gene>
    <name evidence="5" type="primary">ALYREF</name>
    <name evidence="5" type="ORF">CDAR_572941</name>
</gene>
<dbReference type="InterPro" id="IPR051229">
    <property type="entry name" value="ALYREF_mRNA_export"/>
</dbReference>
<dbReference type="Gene3D" id="3.30.70.330">
    <property type="match status" value="1"/>
</dbReference>
<dbReference type="SUPFAM" id="SSF54928">
    <property type="entry name" value="RNA-binding domain, RBD"/>
    <property type="match status" value="1"/>
</dbReference>
<evidence type="ECO:0000256" key="2">
    <source>
        <dbReference type="PROSITE-ProRule" id="PRU00176"/>
    </source>
</evidence>
<dbReference type="InterPro" id="IPR035979">
    <property type="entry name" value="RBD_domain_sf"/>
</dbReference>
<dbReference type="GO" id="GO:0006406">
    <property type="term" value="P:mRNA export from nucleus"/>
    <property type="evidence" value="ECO:0007669"/>
    <property type="project" value="TreeGrafter"/>
</dbReference>
<feature type="region of interest" description="Disordered" evidence="3">
    <location>
        <begin position="35"/>
        <end position="59"/>
    </location>
</feature>
<dbReference type="GO" id="GO:0005634">
    <property type="term" value="C:nucleus"/>
    <property type="evidence" value="ECO:0007669"/>
    <property type="project" value="TreeGrafter"/>
</dbReference>
<dbReference type="Proteomes" id="UP001054837">
    <property type="component" value="Unassembled WGS sequence"/>
</dbReference>
<evidence type="ECO:0000259" key="4">
    <source>
        <dbReference type="PROSITE" id="PS50102"/>
    </source>
</evidence>
<feature type="domain" description="RRM" evidence="4">
    <location>
        <begin position="99"/>
        <end position="176"/>
    </location>
</feature>
<dbReference type="SMART" id="SM00360">
    <property type="entry name" value="RRM"/>
    <property type="match status" value="1"/>
</dbReference>
<dbReference type="CDD" id="cd12680">
    <property type="entry name" value="RRM_THOC4"/>
    <property type="match status" value="1"/>
</dbReference>
<accession>A0AAV4W7A4</accession>
<keyword evidence="1 2" id="KW-0694">RNA-binding</keyword>
<dbReference type="PANTHER" id="PTHR19965:SF82">
    <property type="entry name" value="THO COMPLEX SUBUNIT 4"/>
    <property type="match status" value="1"/>
</dbReference>